<name>A0A2K8T5P4_9NOSO</name>
<dbReference type="InterPro" id="IPR010985">
    <property type="entry name" value="Ribbon_hlx_hlx"/>
</dbReference>
<dbReference type="Gene3D" id="1.10.1220.10">
    <property type="entry name" value="Met repressor-like"/>
    <property type="match status" value="1"/>
</dbReference>
<dbReference type="EMBL" id="CP024787">
    <property type="protein sequence ID" value="AUB42979.1"/>
    <property type="molecule type" value="Genomic_DNA"/>
</dbReference>
<protein>
    <submittedName>
        <fullName evidence="2">Arc-type ribbon-helix-helix</fullName>
    </submittedName>
</protein>
<gene>
    <name evidence="2" type="ORF">COO91_09135</name>
</gene>
<proteinExistence type="predicted"/>
<accession>A0A2K8T5P4</accession>
<evidence type="ECO:0000313" key="2">
    <source>
        <dbReference type="EMBL" id="AUB42979.1"/>
    </source>
</evidence>
<dbReference type="KEGG" id="nfl:COO91_09135"/>
<organism evidence="2 3">
    <name type="scientific">Nostoc flagelliforme CCNUN1</name>
    <dbReference type="NCBI Taxonomy" id="2038116"/>
    <lineage>
        <taxon>Bacteria</taxon>
        <taxon>Bacillati</taxon>
        <taxon>Cyanobacteriota</taxon>
        <taxon>Cyanophyceae</taxon>
        <taxon>Nostocales</taxon>
        <taxon>Nostocaceae</taxon>
        <taxon>Nostoc</taxon>
    </lineage>
</organism>
<feature type="compositionally biased region" description="Basic and acidic residues" evidence="1">
    <location>
        <begin position="48"/>
        <end position="63"/>
    </location>
</feature>
<dbReference type="Proteomes" id="UP000232003">
    <property type="component" value="Plasmid pNFSY02"/>
</dbReference>
<evidence type="ECO:0000313" key="3">
    <source>
        <dbReference type="Proteomes" id="UP000232003"/>
    </source>
</evidence>
<dbReference type="InterPro" id="IPR013321">
    <property type="entry name" value="Arc_rbn_hlx_hlx"/>
</dbReference>
<evidence type="ECO:0000256" key="1">
    <source>
        <dbReference type="SAM" id="MobiDB-lite"/>
    </source>
</evidence>
<geneLocation type="plasmid" evidence="3">
    <name>pnfsy02</name>
</geneLocation>
<keyword evidence="3" id="KW-1185">Reference proteome</keyword>
<dbReference type="SUPFAM" id="SSF47598">
    <property type="entry name" value="Ribbon-helix-helix"/>
    <property type="match status" value="1"/>
</dbReference>
<dbReference type="AlphaFoldDB" id="A0A2K8T5P4"/>
<sequence>MQISGYVPRELGLKFKISCTAKEITHSEALEQMINNWLEENEQPPTLAKKEKSPKPTQDKEEE</sequence>
<keyword evidence="2" id="KW-0614">Plasmid</keyword>
<reference evidence="2 3" key="1">
    <citation type="submission" date="2017-11" db="EMBL/GenBank/DDBJ databases">
        <title>Complete genome of a free-living desiccation-tolerant cyanobacterium and its photosynthetic adaptation to extreme terrestrial habitat.</title>
        <authorList>
            <person name="Shang J."/>
        </authorList>
    </citation>
    <scope>NUCLEOTIDE SEQUENCE [LARGE SCALE GENOMIC DNA]</scope>
    <source>
        <strain evidence="2 3">CCNUN1</strain>
        <plasmid evidence="3">pnfsy02</plasmid>
    </source>
</reference>
<dbReference type="GO" id="GO:0006355">
    <property type="term" value="P:regulation of DNA-templated transcription"/>
    <property type="evidence" value="ECO:0007669"/>
    <property type="project" value="InterPro"/>
</dbReference>
<feature type="region of interest" description="Disordered" evidence="1">
    <location>
        <begin position="37"/>
        <end position="63"/>
    </location>
</feature>